<dbReference type="Proteomes" id="UP001059663">
    <property type="component" value="Chromosome"/>
</dbReference>
<accession>A0AC61U2V2</accession>
<proteinExistence type="predicted"/>
<organism evidence="1 2">
    <name type="scientific">Janibacter limosus</name>
    <dbReference type="NCBI Taxonomy" id="53458"/>
    <lineage>
        <taxon>Bacteria</taxon>
        <taxon>Bacillati</taxon>
        <taxon>Actinomycetota</taxon>
        <taxon>Actinomycetes</taxon>
        <taxon>Micrococcales</taxon>
        <taxon>Intrasporangiaceae</taxon>
        <taxon>Janibacter</taxon>
    </lineage>
</organism>
<evidence type="ECO:0000313" key="1">
    <source>
        <dbReference type="EMBL" id="UUZ44371.1"/>
    </source>
</evidence>
<evidence type="ECO:0000313" key="2">
    <source>
        <dbReference type="Proteomes" id="UP001059663"/>
    </source>
</evidence>
<reference evidence="1" key="1">
    <citation type="submission" date="2021-11" db="EMBL/GenBank/DDBJ databases">
        <title>Study of the species diversity of bacterial strains isolated from a unique natural object - Shulgan-Tash cave (Bashkiria).</title>
        <authorList>
            <person name="Sazanova A.L."/>
            <person name="Chirak E.R."/>
            <person name="Safronova V.I."/>
        </authorList>
    </citation>
    <scope>NUCLEOTIDE SEQUENCE</scope>
    <source>
        <strain evidence="1">P1</strain>
    </source>
</reference>
<dbReference type="EMBL" id="CP087977">
    <property type="protein sequence ID" value="UUZ44371.1"/>
    <property type="molecule type" value="Genomic_DNA"/>
</dbReference>
<protein>
    <submittedName>
        <fullName evidence="1">Uncharacterized protein</fullName>
    </submittedName>
</protein>
<name>A0AC61U2V2_9MICO</name>
<sequence>MIDLEVPKKFRPLVARARGMAEEVFWPISRKYDRAEHEYPAELDSVSAVIDGMSDGGAGQGAGASSSTRAKDDGAEEGDVAAVGSGRASKKGEKENKNGSNLSSVLSIPETCRGDVGLTLSIPRRGPRQRGHRCRRQRRAEGALRRQVGRHGHHRARRGVRLRRHPHHGDQGRGRVRPQRREDLRHLG</sequence>
<gene>
    <name evidence="1" type="ORF">LP422_18315</name>
</gene>